<evidence type="ECO:0000313" key="2">
    <source>
        <dbReference type="Proteomes" id="UP000070383"/>
    </source>
</evidence>
<reference evidence="2" key="1">
    <citation type="submission" date="2016-01" db="EMBL/GenBank/DDBJ databases">
        <authorList>
            <person name="Mitreva M."/>
            <person name="Pepin K.H."/>
            <person name="Mihindukulasuriya K.A."/>
            <person name="Fulton R."/>
            <person name="Fronick C."/>
            <person name="O'Laughlin M."/>
            <person name="Miner T."/>
            <person name="Herter B."/>
            <person name="Rosa B.A."/>
            <person name="Cordes M."/>
            <person name="Tomlinson C."/>
            <person name="Wollam A."/>
            <person name="Palsikar V.B."/>
            <person name="Mardis E.R."/>
            <person name="Wilson R.K."/>
        </authorList>
    </citation>
    <scope>NUCLEOTIDE SEQUENCE [LARGE SCALE GENOMIC DNA]</scope>
    <source>
        <strain evidence="2">MJR8151</strain>
    </source>
</reference>
<evidence type="ECO:0000313" key="1">
    <source>
        <dbReference type="EMBL" id="KWZ77422.1"/>
    </source>
</evidence>
<name>A0A133KCX5_9FIRM</name>
<organism evidence="1 2">
    <name type="scientific">Anaerococcus tetradius</name>
    <dbReference type="NCBI Taxonomy" id="33036"/>
    <lineage>
        <taxon>Bacteria</taxon>
        <taxon>Bacillati</taxon>
        <taxon>Bacillota</taxon>
        <taxon>Tissierellia</taxon>
        <taxon>Tissierellales</taxon>
        <taxon>Peptoniphilaceae</taxon>
        <taxon>Anaerococcus</taxon>
    </lineage>
</organism>
<dbReference type="EMBL" id="LRPM01000049">
    <property type="protein sequence ID" value="KWZ77422.1"/>
    <property type="molecule type" value="Genomic_DNA"/>
</dbReference>
<keyword evidence="2" id="KW-1185">Reference proteome</keyword>
<dbReference type="Proteomes" id="UP000070383">
    <property type="component" value="Unassembled WGS sequence"/>
</dbReference>
<proteinExistence type="predicted"/>
<accession>A0A133KCX5</accession>
<dbReference type="RefSeq" id="WP_060929638.1">
    <property type="nucleotide sequence ID" value="NZ_KQ955281.1"/>
</dbReference>
<protein>
    <submittedName>
        <fullName evidence="1">Uncharacterized protein</fullName>
    </submittedName>
</protein>
<dbReference type="PATRIC" id="fig|33036.3.peg.1403"/>
<dbReference type="AlphaFoldDB" id="A0A133KCX5"/>
<comment type="caution">
    <text evidence="1">The sequence shown here is derived from an EMBL/GenBank/DDBJ whole genome shotgun (WGS) entry which is preliminary data.</text>
</comment>
<sequence length="78" mass="9275">MSNFVKIENFYNKRDLMFLNLDIYEITGVFGRGDKCTLRIKKPLLLGFKVFEVENVSYNEELKKFINSDKEIEIYGRV</sequence>
<dbReference type="STRING" id="33036.HMPREF3200_01415"/>
<gene>
    <name evidence="1" type="ORF">HMPREF3200_01415</name>
</gene>